<evidence type="ECO:0000313" key="2">
    <source>
        <dbReference type="Proteomes" id="UP000091967"/>
    </source>
</evidence>
<protein>
    <submittedName>
        <fullName evidence="1">Uncharacterized protein</fullName>
    </submittedName>
</protein>
<sequence length="126" mass="14221">MSGDLGSRPADYDPSSCLEQSVTKEVLHNSYNIYNNLPAETSLPIDEQDVKKHLVYLSQVIRDSKASSAIGVIALHQHETLLPNHSFVGNTEQLDDERYAYYIQKSANERINIDKVWKTCGARARQ</sequence>
<comment type="caution">
    <text evidence="1">The sequence shown here is derived from an EMBL/GenBank/DDBJ whole genome shotgun (WGS) entry which is preliminary data.</text>
</comment>
<name>A0A1B8A654_FUSPO</name>
<proteinExistence type="predicted"/>
<reference evidence="1 2" key="1">
    <citation type="submission" date="2016-06" db="EMBL/GenBank/DDBJ databases">
        <title>Living apart together: crosstalk between the core and supernumerary genomes in a fungal plant pathogen.</title>
        <authorList>
            <person name="Vanheule A."/>
            <person name="Audenaert K."/>
            <person name="Warris S."/>
            <person name="Van De Geest H."/>
            <person name="Schijlen E."/>
            <person name="Hofte M."/>
            <person name="De Saeger S."/>
            <person name="Haesaert G."/>
            <person name="Waalwijk C."/>
            <person name="Van Der Lee T."/>
        </authorList>
    </citation>
    <scope>NUCLEOTIDE SEQUENCE [LARGE SCALE GENOMIC DNA]</scope>
    <source>
        <strain evidence="1 2">2516</strain>
    </source>
</reference>
<dbReference type="AlphaFoldDB" id="A0A1B8A654"/>
<keyword evidence="2" id="KW-1185">Reference proteome</keyword>
<dbReference type="EMBL" id="LYXU01000120">
    <property type="protein sequence ID" value="OBS15935.1"/>
    <property type="molecule type" value="Genomic_DNA"/>
</dbReference>
<organism evidence="1 2">
    <name type="scientific">Fusarium poae</name>
    <dbReference type="NCBI Taxonomy" id="36050"/>
    <lineage>
        <taxon>Eukaryota</taxon>
        <taxon>Fungi</taxon>
        <taxon>Dikarya</taxon>
        <taxon>Ascomycota</taxon>
        <taxon>Pezizomycotina</taxon>
        <taxon>Sordariomycetes</taxon>
        <taxon>Hypocreomycetidae</taxon>
        <taxon>Hypocreales</taxon>
        <taxon>Nectriaceae</taxon>
        <taxon>Fusarium</taxon>
    </lineage>
</organism>
<gene>
    <name evidence="1" type="ORF">FPOA_13346</name>
</gene>
<evidence type="ECO:0000313" key="1">
    <source>
        <dbReference type="EMBL" id="OBS15935.1"/>
    </source>
</evidence>
<dbReference type="Proteomes" id="UP000091967">
    <property type="component" value="Unassembled WGS sequence"/>
</dbReference>
<accession>A0A1B8A654</accession>